<evidence type="ECO:0000313" key="3">
    <source>
        <dbReference type="Proteomes" id="UP001321700"/>
    </source>
</evidence>
<feature type="region of interest" description="Disordered" evidence="1">
    <location>
        <begin position="1"/>
        <end position="20"/>
    </location>
</feature>
<evidence type="ECO:0000313" key="2">
    <source>
        <dbReference type="EMBL" id="MDT7519052.1"/>
    </source>
</evidence>
<dbReference type="EMBL" id="JAVBIK010000001">
    <property type="protein sequence ID" value="MDT7519052.1"/>
    <property type="molecule type" value="Genomic_DNA"/>
</dbReference>
<keyword evidence="2" id="KW-0378">Hydrolase</keyword>
<accession>A0ABU3KNQ7</accession>
<gene>
    <name evidence="2" type="ORF">RAE19_10060</name>
</gene>
<dbReference type="Pfam" id="PF04555">
    <property type="entry name" value="XhoI"/>
    <property type="match status" value="1"/>
</dbReference>
<dbReference type="Proteomes" id="UP001321700">
    <property type="component" value="Unassembled WGS sequence"/>
</dbReference>
<evidence type="ECO:0000256" key="1">
    <source>
        <dbReference type="SAM" id="MobiDB-lite"/>
    </source>
</evidence>
<keyword evidence="2" id="KW-0540">Nuclease</keyword>
<sequence>MTWQGLAAAPASRKPIKDKSPHFPVFPDFVGASYLKRYDLLCQKLAKEQLYSSASVIATPRAAVADGAYVELSTMTGLRPFVASLAGHIAAEAAR</sequence>
<dbReference type="GO" id="GO:0004519">
    <property type="term" value="F:endonuclease activity"/>
    <property type="evidence" value="ECO:0007669"/>
    <property type="project" value="UniProtKB-KW"/>
</dbReference>
<name>A0ABU3KNQ7_9BURK</name>
<protein>
    <submittedName>
        <fullName evidence="2">PaeR7I family type II restriction endonuclease</fullName>
    </submittedName>
</protein>
<comment type="caution">
    <text evidence="2">The sequence shown here is derived from an EMBL/GenBank/DDBJ whole genome shotgun (WGS) entry which is preliminary data.</text>
</comment>
<dbReference type="InterPro" id="IPR007636">
    <property type="entry name" value="Restrct_endonuc_II_XhoI"/>
</dbReference>
<keyword evidence="3" id="KW-1185">Reference proteome</keyword>
<proteinExistence type="predicted"/>
<keyword evidence="2" id="KW-0255">Endonuclease</keyword>
<organism evidence="2 3">
    <name type="scientific">Rhodoferax potami</name>
    <dbReference type="NCBI Taxonomy" id="3068338"/>
    <lineage>
        <taxon>Bacteria</taxon>
        <taxon>Pseudomonadati</taxon>
        <taxon>Pseudomonadota</taxon>
        <taxon>Betaproteobacteria</taxon>
        <taxon>Burkholderiales</taxon>
        <taxon>Comamonadaceae</taxon>
        <taxon>Rhodoferax</taxon>
    </lineage>
</organism>
<reference evidence="2 3" key="1">
    <citation type="submission" date="2023-08" db="EMBL/GenBank/DDBJ databases">
        <title>Rhodoferax potami sp. nov. and Rhodoferax mekongensis sp. nov., isolated from the Mekong River in Thailand.</title>
        <authorList>
            <person name="Kitikhun S."/>
            <person name="Charoenyingcharoen P."/>
            <person name="Siriarchawattana P."/>
            <person name="Likhitrattanapisal S."/>
            <person name="Nilsakha T."/>
            <person name="Chanpet A."/>
            <person name="Rattanawaree P."/>
            <person name="Ingsriswang S."/>
        </authorList>
    </citation>
    <scope>NUCLEOTIDE SEQUENCE [LARGE SCALE GENOMIC DNA]</scope>
    <source>
        <strain evidence="2 3">TBRC 17660</strain>
    </source>
</reference>